<feature type="region of interest" description="Disordered" evidence="4">
    <location>
        <begin position="19"/>
        <end position="52"/>
    </location>
</feature>
<evidence type="ECO:0000313" key="6">
    <source>
        <dbReference type="Ensembl" id="ENSCMUP00000004847.2"/>
    </source>
</evidence>
<dbReference type="InterPro" id="IPR039008">
    <property type="entry name" value="IF_rod_dom"/>
</dbReference>
<evidence type="ECO:0000259" key="5">
    <source>
        <dbReference type="Pfam" id="PF00038"/>
    </source>
</evidence>
<evidence type="ECO:0000256" key="1">
    <source>
        <dbReference type="ARBA" id="ARBA00022754"/>
    </source>
</evidence>
<evidence type="ECO:0000256" key="3">
    <source>
        <dbReference type="SAM" id="Coils"/>
    </source>
</evidence>
<accession>A0A8U7P298</accession>
<sequence>MRARHRDIACRSWARALARQENKVRTPGKGGVGPSSPQNNFNPTETPPSSQICSGLTQDQLVKALQELLAELGAAAANTEQFGESTVMDAKDKLSELEAALEKAEADLALQLCEFRELRNLKLALAMEIVTFRELLEGAESRRGTGLQDSSAASVPWAGRENSCTEQSQSCESTRQSCTGQLIPSQQSCKRTPGANPTVPTVQYRIRLPLEAKGVGIFRQ</sequence>
<keyword evidence="7" id="KW-1185">Reference proteome</keyword>
<reference evidence="6" key="2">
    <citation type="submission" date="2025-08" db="UniProtKB">
        <authorList>
            <consortium name="Ensembl"/>
        </authorList>
    </citation>
    <scope>IDENTIFICATION</scope>
</reference>
<dbReference type="PANTHER" id="PTHR45616:SF22">
    <property type="entry name" value="SFI1 SPINDLE BODY DOMAIN-CONTAINING PROTEIN"/>
    <property type="match status" value="1"/>
</dbReference>
<organism evidence="6 7">
    <name type="scientific">Corvus moneduloides</name>
    <name type="common">New Caledonian crow</name>
    <dbReference type="NCBI Taxonomy" id="1196302"/>
    <lineage>
        <taxon>Eukaryota</taxon>
        <taxon>Metazoa</taxon>
        <taxon>Chordata</taxon>
        <taxon>Craniata</taxon>
        <taxon>Vertebrata</taxon>
        <taxon>Euteleostomi</taxon>
        <taxon>Archelosauria</taxon>
        <taxon>Archosauria</taxon>
        <taxon>Dinosauria</taxon>
        <taxon>Saurischia</taxon>
        <taxon>Theropoda</taxon>
        <taxon>Coelurosauria</taxon>
        <taxon>Aves</taxon>
        <taxon>Neognathae</taxon>
        <taxon>Neoaves</taxon>
        <taxon>Telluraves</taxon>
        <taxon>Australaves</taxon>
        <taxon>Passeriformes</taxon>
        <taxon>Corvoidea</taxon>
        <taxon>Corvidae</taxon>
        <taxon>Corvus</taxon>
    </lineage>
</organism>
<evidence type="ECO:0000313" key="7">
    <source>
        <dbReference type="Proteomes" id="UP000694553"/>
    </source>
</evidence>
<keyword evidence="1" id="KW-0403">Intermediate filament</keyword>
<feature type="compositionally biased region" description="Polar residues" evidence="4">
    <location>
        <begin position="35"/>
        <end position="52"/>
    </location>
</feature>
<evidence type="ECO:0000256" key="4">
    <source>
        <dbReference type="SAM" id="MobiDB-lite"/>
    </source>
</evidence>
<dbReference type="Ensembl" id="ENSCMUT00000005238.2">
    <property type="protein sequence ID" value="ENSCMUP00000004847.2"/>
    <property type="gene ID" value="ENSCMUG00000003269.2"/>
</dbReference>
<dbReference type="PANTHER" id="PTHR45616">
    <property type="entry name" value="GATA-TYPE DOMAIN-CONTAINING PROTEIN"/>
    <property type="match status" value="1"/>
</dbReference>
<evidence type="ECO:0000256" key="2">
    <source>
        <dbReference type="ARBA" id="ARBA00023054"/>
    </source>
</evidence>
<dbReference type="SUPFAM" id="SSF64593">
    <property type="entry name" value="Intermediate filament protein, coiled coil region"/>
    <property type="match status" value="1"/>
</dbReference>
<name>A0A8C3GTM3_CORMO</name>
<dbReference type="GO" id="GO:0005882">
    <property type="term" value="C:intermediate filament"/>
    <property type="evidence" value="ECO:0007669"/>
    <property type="project" value="UniProtKB-KW"/>
</dbReference>
<feature type="domain" description="IF rod" evidence="5">
    <location>
        <begin position="63"/>
        <end position="142"/>
    </location>
</feature>
<reference evidence="6" key="3">
    <citation type="submission" date="2025-09" db="UniProtKB">
        <authorList>
            <consortium name="Ensembl"/>
        </authorList>
    </citation>
    <scope>IDENTIFICATION</scope>
</reference>
<accession>A0A8C3GTM3</accession>
<protein>
    <recommendedName>
        <fullName evidence="5">IF rod domain-containing protein</fullName>
    </recommendedName>
</protein>
<keyword evidence="2 3" id="KW-0175">Coiled coil</keyword>
<dbReference type="Pfam" id="PF00038">
    <property type="entry name" value="Filament"/>
    <property type="match status" value="1"/>
</dbReference>
<dbReference type="Proteomes" id="UP000694553">
    <property type="component" value="Unassembled WGS sequence"/>
</dbReference>
<feature type="coiled-coil region" evidence="3">
    <location>
        <begin position="87"/>
        <end position="121"/>
    </location>
</feature>
<reference evidence="7" key="1">
    <citation type="submission" date="2019-10" db="EMBL/GenBank/DDBJ databases">
        <title>Corvus moneduloides (New Caledonian crow) genome, bCorMon1, primary haplotype.</title>
        <authorList>
            <person name="Rutz C."/>
            <person name="Fungtammasan C."/>
            <person name="Mountcastle J."/>
            <person name="Formenti G."/>
            <person name="Chow W."/>
            <person name="Howe K."/>
            <person name="Steele M.P."/>
            <person name="Fernandes J."/>
            <person name="Gilbert M.T.P."/>
            <person name="Fedrigo O."/>
            <person name="Jarvis E.D."/>
            <person name="Gemmell N."/>
        </authorList>
    </citation>
    <scope>NUCLEOTIDE SEQUENCE [LARGE SCALE GENOMIC DNA]</scope>
</reference>
<dbReference type="Gene3D" id="1.20.5.170">
    <property type="match status" value="1"/>
</dbReference>
<dbReference type="AlphaFoldDB" id="A0A8C3GTM3"/>
<proteinExistence type="predicted"/>